<dbReference type="Proteomes" id="UP000461276">
    <property type="component" value="Unassembled WGS sequence"/>
</dbReference>
<dbReference type="EMBL" id="WKMY01000001">
    <property type="protein sequence ID" value="MRY92370.1"/>
    <property type="molecule type" value="Genomic_DNA"/>
</dbReference>
<accession>A0A395YYC9</accession>
<evidence type="ECO:0000313" key="4">
    <source>
        <dbReference type="Proteomes" id="UP000284660"/>
    </source>
</evidence>
<evidence type="ECO:0000313" key="6">
    <source>
        <dbReference type="Proteomes" id="UP000461276"/>
    </source>
</evidence>
<proteinExistence type="predicted"/>
<evidence type="ECO:0000313" key="1">
    <source>
        <dbReference type="EMBL" id="MRY92370.1"/>
    </source>
</evidence>
<organism evidence="3 4">
    <name type="scientific">Parabacteroides distasonis</name>
    <dbReference type="NCBI Taxonomy" id="823"/>
    <lineage>
        <taxon>Bacteria</taxon>
        <taxon>Pseudomonadati</taxon>
        <taxon>Bacteroidota</taxon>
        <taxon>Bacteroidia</taxon>
        <taxon>Bacteroidales</taxon>
        <taxon>Tannerellaceae</taxon>
        <taxon>Parabacteroides</taxon>
    </lineage>
</organism>
<dbReference type="EMBL" id="WKMC01000001">
    <property type="protein sequence ID" value="MRZ48829.1"/>
    <property type="molecule type" value="Genomic_DNA"/>
</dbReference>
<comment type="caution">
    <text evidence="3">The sequence shown here is derived from an EMBL/GenBank/DDBJ whole genome shotgun (WGS) entry which is preliminary data.</text>
</comment>
<dbReference type="EMBL" id="QSJN01000001">
    <property type="protein sequence ID" value="RHD77922.1"/>
    <property type="molecule type" value="Genomic_DNA"/>
</dbReference>
<evidence type="ECO:0000313" key="2">
    <source>
        <dbReference type="EMBL" id="MRZ48829.1"/>
    </source>
</evidence>
<gene>
    <name evidence="3" type="ORF">DW782_01135</name>
    <name evidence="2" type="ORF">GKD66_00955</name>
    <name evidence="1" type="ORF">GKD67_03750</name>
</gene>
<dbReference type="AlphaFoldDB" id="A0A395YYC9"/>
<dbReference type="RefSeq" id="WP_005857491.1">
    <property type="nucleotide sequence ID" value="NZ_BQOC01000001.1"/>
</dbReference>
<sequence length="64" mass="7369">MENKLFDYFKDSGKLYGLSGDQLVKFQQACNKAVCDNPTLDFNDLLIVCQVYLNTIRDFPDMVI</sequence>
<evidence type="ECO:0000313" key="3">
    <source>
        <dbReference type="EMBL" id="RHD77922.1"/>
    </source>
</evidence>
<name>A0A395YYC9_PARDI</name>
<dbReference type="Proteomes" id="UP000284660">
    <property type="component" value="Unassembled WGS sequence"/>
</dbReference>
<protein>
    <submittedName>
        <fullName evidence="3">Uncharacterized protein</fullName>
    </submittedName>
</protein>
<reference evidence="3 4" key="1">
    <citation type="submission" date="2018-08" db="EMBL/GenBank/DDBJ databases">
        <title>A genome reference for cultivated species of the human gut microbiota.</title>
        <authorList>
            <person name="Zou Y."/>
            <person name="Xue W."/>
            <person name="Luo G."/>
        </authorList>
    </citation>
    <scope>NUCLEOTIDE SEQUENCE [LARGE SCALE GENOMIC DNA]</scope>
    <source>
        <strain evidence="3 4">AM30-4</strain>
    </source>
</reference>
<dbReference type="Proteomes" id="UP000441358">
    <property type="component" value="Unassembled WGS sequence"/>
</dbReference>
<evidence type="ECO:0000313" key="5">
    <source>
        <dbReference type="Proteomes" id="UP000441358"/>
    </source>
</evidence>
<reference evidence="5 6" key="2">
    <citation type="journal article" date="2019" name="Nat. Med.">
        <title>A library of human gut bacterial isolates paired with longitudinal multiomics data enables mechanistic microbiome research.</title>
        <authorList>
            <person name="Poyet M."/>
            <person name="Groussin M."/>
            <person name="Gibbons S.M."/>
            <person name="Avila-Pacheco J."/>
            <person name="Jiang X."/>
            <person name="Kearney S.M."/>
            <person name="Perrotta A.R."/>
            <person name="Berdy B."/>
            <person name="Zhao S."/>
            <person name="Lieberman T.D."/>
            <person name="Swanson P.K."/>
            <person name="Smith M."/>
            <person name="Roesemann S."/>
            <person name="Alexander J.E."/>
            <person name="Rich S.A."/>
            <person name="Livny J."/>
            <person name="Vlamakis H."/>
            <person name="Clish C."/>
            <person name="Bullock K."/>
            <person name="Deik A."/>
            <person name="Scott J."/>
            <person name="Pierce K.A."/>
            <person name="Xavier R.J."/>
            <person name="Alm E.J."/>
        </authorList>
    </citation>
    <scope>NUCLEOTIDE SEQUENCE [LARGE SCALE GENOMIC DNA]</scope>
    <source>
        <strain evidence="2 5">BIOML-A32</strain>
        <strain evidence="1 6">BIOML-A9</strain>
    </source>
</reference>
<dbReference type="OrthoDB" id="1494745at2"/>